<comment type="subcellular location">
    <subcellularLocation>
        <location evidence="1">Membrane</location>
        <topology evidence="1">Multi-pass membrane protein</topology>
    </subcellularLocation>
</comment>
<dbReference type="PANTHER" id="PTHR33650">
    <property type="entry name" value="CHLOROPLAST ENVELOPE MEMBRANE PROTEIN-RELATED"/>
    <property type="match status" value="1"/>
</dbReference>
<feature type="transmembrane region" description="Helical" evidence="10">
    <location>
        <begin position="327"/>
        <end position="347"/>
    </location>
</feature>
<evidence type="ECO:0000256" key="10">
    <source>
        <dbReference type="SAM" id="Phobius"/>
    </source>
</evidence>
<dbReference type="GO" id="GO:1902600">
    <property type="term" value="P:proton transmembrane transport"/>
    <property type="evidence" value="ECO:0007669"/>
    <property type="project" value="UniProtKB-KW"/>
</dbReference>
<sequence>MSLETFALAFSSLRVTGLGDSRFEKAGWISFVLQQSYSFLAAIPRENYISHGHENYYMFTFIPERTSTRNLVTFAKHNKRSNKSGHHKKKPWWRNFFSEEEELEDEILDESSVESEDNSEEEKFEAWRRKAEAIVELREAQENARNEEGRAWEDWVQSEGQHSNFSDWDWRDGGDDGNGDEEDISDDPKDIIRERGIFEVIKATISGRDEDLLFEDRVFKYASTNSAKFIAVLILVPWLADFVVHDFVLMPFLDRYVKKVPLAAELLDVRRSQKLEMVKELKIERARFRFEVEIGKAPPLSEEEIWGELRQKVLEMTEERRLENRKAFANIWSDMVYGIVLFLLIYFNESKVALLRFTGYKLLNNVSDIGKAFFIILITDIILGYHSESGWEALVEVLLERYGIEVDKTAIYIFIGVVPVIVDAFVKLWLFKYLPRLSPNVSNIIKEVKRH</sequence>
<protein>
    <submittedName>
        <fullName evidence="11">Chloroplast envelope membrane protein-like protein</fullName>
    </submittedName>
</protein>
<keyword evidence="6" id="KW-0406">Ion transport</keyword>
<evidence type="ECO:0000256" key="1">
    <source>
        <dbReference type="ARBA" id="ARBA00004141"/>
    </source>
</evidence>
<reference evidence="11" key="1">
    <citation type="submission" date="2020-01" db="EMBL/GenBank/DDBJ databases">
        <title>Genome sequence of Kobresia littledalei, the first chromosome-level genome in the family Cyperaceae.</title>
        <authorList>
            <person name="Qu G."/>
        </authorList>
    </citation>
    <scope>NUCLEOTIDE SEQUENCE</scope>
    <source>
        <strain evidence="11">C.B.Clarke</strain>
        <tissue evidence="11">Leaf</tissue>
    </source>
</reference>
<dbReference type="EMBL" id="SWLB01000005">
    <property type="protein sequence ID" value="KAF3338489.1"/>
    <property type="molecule type" value="Genomic_DNA"/>
</dbReference>
<dbReference type="Pfam" id="PF03040">
    <property type="entry name" value="CemA"/>
    <property type="match status" value="1"/>
</dbReference>
<dbReference type="OrthoDB" id="1748043at2759"/>
<gene>
    <name evidence="11" type="ORF">FCM35_KLT17326</name>
</gene>
<dbReference type="GO" id="GO:0016020">
    <property type="term" value="C:membrane"/>
    <property type="evidence" value="ECO:0007669"/>
    <property type="project" value="UniProtKB-SubCell"/>
</dbReference>
<evidence type="ECO:0000256" key="3">
    <source>
        <dbReference type="ARBA" id="ARBA00022692"/>
    </source>
</evidence>
<organism evidence="11 12">
    <name type="scientific">Carex littledalei</name>
    <dbReference type="NCBI Taxonomy" id="544730"/>
    <lineage>
        <taxon>Eukaryota</taxon>
        <taxon>Viridiplantae</taxon>
        <taxon>Streptophyta</taxon>
        <taxon>Embryophyta</taxon>
        <taxon>Tracheophyta</taxon>
        <taxon>Spermatophyta</taxon>
        <taxon>Magnoliopsida</taxon>
        <taxon>Liliopsida</taxon>
        <taxon>Poales</taxon>
        <taxon>Cyperaceae</taxon>
        <taxon>Cyperoideae</taxon>
        <taxon>Cariceae</taxon>
        <taxon>Carex</taxon>
        <taxon>Carex subgen. Euthyceras</taxon>
    </lineage>
</organism>
<comment type="similarity">
    <text evidence="8">Belongs to the CemA family.</text>
</comment>
<evidence type="ECO:0000256" key="8">
    <source>
        <dbReference type="ARBA" id="ARBA00043980"/>
    </source>
</evidence>
<feature type="region of interest" description="Disordered" evidence="9">
    <location>
        <begin position="148"/>
        <end position="187"/>
    </location>
</feature>
<comment type="caution">
    <text evidence="11">The sequence shown here is derived from an EMBL/GenBank/DDBJ whole genome shotgun (WGS) entry which is preliminary data.</text>
</comment>
<evidence type="ECO:0000256" key="2">
    <source>
        <dbReference type="ARBA" id="ARBA00022448"/>
    </source>
</evidence>
<evidence type="ECO:0000313" key="11">
    <source>
        <dbReference type="EMBL" id="KAF3338489.1"/>
    </source>
</evidence>
<keyword evidence="3 10" id="KW-0812">Transmembrane</keyword>
<evidence type="ECO:0000256" key="4">
    <source>
        <dbReference type="ARBA" id="ARBA00022781"/>
    </source>
</evidence>
<evidence type="ECO:0000256" key="7">
    <source>
        <dbReference type="ARBA" id="ARBA00023136"/>
    </source>
</evidence>
<dbReference type="InterPro" id="IPR004282">
    <property type="entry name" value="CemA"/>
</dbReference>
<keyword evidence="5 10" id="KW-1133">Transmembrane helix</keyword>
<evidence type="ECO:0000256" key="9">
    <source>
        <dbReference type="SAM" id="MobiDB-lite"/>
    </source>
</evidence>
<dbReference type="Proteomes" id="UP000623129">
    <property type="component" value="Unassembled WGS sequence"/>
</dbReference>
<feature type="compositionally biased region" description="Acidic residues" evidence="9">
    <location>
        <begin position="175"/>
        <end position="185"/>
    </location>
</feature>
<evidence type="ECO:0000313" key="12">
    <source>
        <dbReference type="Proteomes" id="UP000623129"/>
    </source>
</evidence>
<feature type="transmembrane region" description="Helical" evidence="10">
    <location>
        <begin position="409"/>
        <end position="430"/>
    </location>
</feature>
<evidence type="ECO:0000256" key="6">
    <source>
        <dbReference type="ARBA" id="ARBA00023065"/>
    </source>
</evidence>
<evidence type="ECO:0000256" key="5">
    <source>
        <dbReference type="ARBA" id="ARBA00022989"/>
    </source>
</evidence>
<name>A0A833VZI5_9POAL</name>
<keyword evidence="2" id="KW-0813">Transport</keyword>
<keyword evidence="12" id="KW-1185">Reference proteome</keyword>
<keyword evidence="7 10" id="KW-0472">Membrane</keyword>
<dbReference type="PANTHER" id="PTHR33650:SF1">
    <property type="entry name" value="CHLOROPLAST ENVELOPE MEMBRANE PROTEIN"/>
    <property type="match status" value="1"/>
</dbReference>
<dbReference type="AlphaFoldDB" id="A0A833VZI5"/>
<proteinExistence type="inferred from homology"/>
<keyword evidence="4" id="KW-0375">Hydrogen ion transport</keyword>
<accession>A0A833VZI5</accession>